<sequence length="291" mass="31246">ARQPTIIPESEGEYRFELVVSDGLSISEPDEVLIIVRNRPPVADAGPDQSKSSIPSVITLDGRGSYDPGRVTLAYHWRQTSGPAVTLSDANADKPTFIPSQTGVYVFELVVNDGQIDSVPDIVGIVIGNRAPVADAGLPRYIARDPVVLNGNNSFDPDGYGQLTYQWQQVSGPSVDITDENTTMPTISGFSQTNAIQRCEFELTVSDGDLNGRPDTVEVIIVPDLGSNDLIQVNPPFEPNKPTIVAFGGGDCVMGGAMVFSDPADWYAKANFLTIGSYGPPYYKYGDALIT</sequence>
<proteinExistence type="predicted"/>
<accession>X1BWC1</accession>
<feature type="non-terminal residue" evidence="1">
    <location>
        <position position="291"/>
    </location>
</feature>
<dbReference type="PANTHER" id="PTHR46182:SF2">
    <property type="entry name" value="FI19480P1"/>
    <property type="match status" value="1"/>
</dbReference>
<protein>
    <recommendedName>
        <fullName evidence="2">PKD/Chitinase domain-containing protein</fullName>
    </recommendedName>
</protein>
<dbReference type="PANTHER" id="PTHR46182">
    <property type="entry name" value="FI19480P1"/>
    <property type="match status" value="1"/>
</dbReference>
<dbReference type="GO" id="GO:0016020">
    <property type="term" value="C:membrane"/>
    <property type="evidence" value="ECO:0007669"/>
    <property type="project" value="TreeGrafter"/>
</dbReference>
<dbReference type="InterPro" id="IPR035986">
    <property type="entry name" value="PKD_dom_sf"/>
</dbReference>
<gene>
    <name evidence="1" type="ORF">S01H4_24826</name>
</gene>
<dbReference type="AlphaFoldDB" id="X1BWC1"/>
<dbReference type="Gene3D" id="2.60.40.10">
    <property type="entry name" value="Immunoglobulins"/>
    <property type="match status" value="2"/>
</dbReference>
<dbReference type="InterPro" id="IPR013783">
    <property type="entry name" value="Ig-like_fold"/>
</dbReference>
<evidence type="ECO:0000313" key="1">
    <source>
        <dbReference type="EMBL" id="GAG88453.1"/>
    </source>
</evidence>
<organism evidence="1">
    <name type="scientific">marine sediment metagenome</name>
    <dbReference type="NCBI Taxonomy" id="412755"/>
    <lineage>
        <taxon>unclassified sequences</taxon>
        <taxon>metagenomes</taxon>
        <taxon>ecological metagenomes</taxon>
    </lineage>
</organism>
<name>X1BWC1_9ZZZZ</name>
<dbReference type="EMBL" id="BART01011727">
    <property type="protein sequence ID" value="GAG88453.1"/>
    <property type="molecule type" value="Genomic_DNA"/>
</dbReference>
<dbReference type="SUPFAM" id="SSF49299">
    <property type="entry name" value="PKD domain"/>
    <property type="match status" value="1"/>
</dbReference>
<dbReference type="Pfam" id="PF22352">
    <property type="entry name" value="K319L-like_PKD"/>
    <property type="match status" value="2"/>
</dbReference>
<evidence type="ECO:0008006" key="2">
    <source>
        <dbReference type="Google" id="ProtNLM"/>
    </source>
</evidence>
<comment type="caution">
    <text evidence="1">The sequence shown here is derived from an EMBL/GenBank/DDBJ whole genome shotgun (WGS) entry which is preliminary data.</text>
</comment>
<dbReference type="GO" id="GO:0001764">
    <property type="term" value="P:neuron migration"/>
    <property type="evidence" value="ECO:0007669"/>
    <property type="project" value="TreeGrafter"/>
</dbReference>
<reference evidence="1" key="1">
    <citation type="journal article" date="2014" name="Front. Microbiol.">
        <title>High frequency of phylogenetically diverse reductive dehalogenase-homologous genes in deep subseafloor sedimentary metagenomes.</title>
        <authorList>
            <person name="Kawai M."/>
            <person name="Futagami T."/>
            <person name="Toyoda A."/>
            <person name="Takaki Y."/>
            <person name="Nishi S."/>
            <person name="Hori S."/>
            <person name="Arai W."/>
            <person name="Tsubouchi T."/>
            <person name="Morono Y."/>
            <person name="Uchiyama I."/>
            <person name="Ito T."/>
            <person name="Fujiyama A."/>
            <person name="Inagaki F."/>
            <person name="Takami H."/>
        </authorList>
    </citation>
    <scope>NUCLEOTIDE SEQUENCE</scope>
    <source>
        <strain evidence="1">Expedition CK06-06</strain>
    </source>
</reference>
<feature type="non-terminal residue" evidence="1">
    <location>
        <position position="1"/>
    </location>
</feature>
<dbReference type="GO" id="GO:0031410">
    <property type="term" value="C:cytoplasmic vesicle"/>
    <property type="evidence" value="ECO:0007669"/>
    <property type="project" value="TreeGrafter"/>
</dbReference>
<dbReference type="InterPro" id="IPR029865">
    <property type="entry name" value="KIAA0319-like"/>
</dbReference>